<dbReference type="EMBL" id="BAABDE010000018">
    <property type="protein sequence ID" value="GAA3805587.1"/>
    <property type="molecule type" value="Genomic_DNA"/>
</dbReference>
<feature type="compositionally biased region" description="Low complexity" evidence="1">
    <location>
        <begin position="150"/>
        <end position="174"/>
    </location>
</feature>
<protein>
    <submittedName>
        <fullName evidence="3">Roadblock/LC7 domain-containing protein</fullName>
    </submittedName>
</protein>
<dbReference type="SUPFAM" id="SSF103196">
    <property type="entry name" value="Roadblock/LC7 domain"/>
    <property type="match status" value="1"/>
</dbReference>
<keyword evidence="4" id="KW-1185">Reference proteome</keyword>
<name>A0ABP7HZ40_9ACTN</name>
<evidence type="ECO:0000313" key="4">
    <source>
        <dbReference type="Proteomes" id="UP001501009"/>
    </source>
</evidence>
<dbReference type="Proteomes" id="UP001501009">
    <property type="component" value="Unassembled WGS sequence"/>
</dbReference>
<feature type="region of interest" description="Disordered" evidence="1">
    <location>
        <begin position="117"/>
        <end position="174"/>
    </location>
</feature>
<dbReference type="SMART" id="SM00960">
    <property type="entry name" value="Robl_LC7"/>
    <property type="match status" value="1"/>
</dbReference>
<dbReference type="RefSeq" id="WP_275773244.1">
    <property type="nucleotide sequence ID" value="NZ_BAABDE010000018.1"/>
</dbReference>
<evidence type="ECO:0000259" key="2">
    <source>
        <dbReference type="SMART" id="SM00960"/>
    </source>
</evidence>
<evidence type="ECO:0000256" key="1">
    <source>
        <dbReference type="SAM" id="MobiDB-lite"/>
    </source>
</evidence>
<dbReference type="Pfam" id="PF03259">
    <property type="entry name" value="Robl_LC7"/>
    <property type="match status" value="1"/>
</dbReference>
<accession>A0ABP7HZ40</accession>
<proteinExistence type="predicted"/>
<evidence type="ECO:0000313" key="3">
    <source>
        <dbReference type="EMBL" id="GAA3805587.1"/>
    </source>
</evidence>
<gene>
    <name evidence="3" type="ORF">GCM10022403_044470</name>
</gene>
<feature type="compositionally biased region" description="Pro residues" evidence="1">
    <location>
        <begin position="139"/>
        <end position="149"/>
    </location>
</feature>
<feature type="domain" description="Roadblock/LAMTOR2" evidence="2">
    <location>
        <begin position="8"/>
        <end position="96"/>
    </location>
</feature>
<sequence>MSADPHILDELRRLRARVPQLTGALVTGVDGRVLAQDTPGVDPDGTAALVGTAHGAAVKLADATGQGEFHELLVRGVYGYVAAYAAGGTAVLTLLAQDRVNVGRLLLEGRRAAARIGELGDSRPTPANQTRPAGEAKPQPAPETGPQPKPAATRTRTPRAPRTTTTNARTTTES</sequence>
<reference evidence="4" key="1">
    <citation type="journal article" date="2019" name="Int. J. Syst. Evol. Microbiol.">
        <title>The Global Catalogue of Microorganisms (GCM) 10K type strain sequencing project: providing services to taxonomists for standard genome sequencing and annotation.</title>
        <authorList>
            <consortium name="The Broad Institute Genomics Platform"/>
            <consortium name="The Broad Institute Genome Sequencing Center for Infectious Disease"/>
            <person name="Wu L."/>
            <person name="Ma J."/>
        </authorList>
    </citation>
    <scope>NUCLEOTIDE SEQUENCE [LARGE SCALE GENOMIC DNA]</scope>
    <source>
        <strain evidence="4">JCM 17138</strain>
    </source>
</reference>
<dbReference type="InterPro" id="IPR004942">
    <property type="entry name" value="Roadblock/LAMTOR2_dom"/>
</dbReference>
<dbReference type="Gene3D" id="3.30.450.30">
    <property type="entry name" value="Dynein light chain 2a, cytoplasmic"/>
    <property type="match status" value="1"/>
</dbReference>
<comment type="caution">
    <text evidence="3">The sequence shown here is derived from an EMBL/GenBank/DDBJ whole genome shotgun (WGS) entry which is preliminary data.</text>
</comment>
<organism evidence="3 4">
    <name type="scientific">Streptomyces coacervatus</name>
    <dbReference type="NCBI Taxonomy" id="647381"/>
    <lineage>
        <taxon>Bacteria</taxon>
        <taxon>Bacillati</taxon>
        <taxon>Actinomycetota</taxon>
        <taxon>Actinomycetes</taxon>
        <taxon>Kitasatosporales</taxon>
        <taxon>Streptomycetaceae</taxon>
        <taxon>Streptomyces</taxon>
    </lineage>
</organism>